<dbReference type="PROSITE" id="PS00211">
    <property type="entry name" value="ABC_TRANSPORTER_1"/>
    <property type="match status" value="1"/>
</dbReference>
<dbReference type="SMART" id="SM00382">
    <property type="entry name" value="AAA"/>
    <property type="match status" value="1"/>
</dbReference>
<name>A0A2U8E055_9BACT</name>
<evidence type="ECO:0000256" key="1">
    <source>
        <dbReference type="ARBA" id="ARBA00022448"/>
    </source>
</evidence>
<evidence type="ECO:0000256" key="2">
    <source>
        <dbReference type="ARBA" id="ARBA00022741"/>
    </source>
</evidence>
<dbReference type="GO" id="GO:0016887">
    <property type="term" value="F:ATP hydrolysis activity"/>
    <property type="evidence" value="ECO:0007669"/>
    <property type="project" value="InterPro"/>
</dbReference>
<keyword evidence="2" id="KW-0547">Nucleotide-binding</keyword>
<sequence length="282" mass="30796">MNTSASNVPSPHNPAASAPVAQTAINVENLRCGYDGRTVIENINFTVGRGEIFFIVGGSGCGKSTLLKHMIGLHQPTAGRVVYFGEDFTNASLARRREHLKTFGVLYQSAALWSSLTLRENVALPLEEYTTLTKQERDIVVAHKLAQVDLSGFEDYYPSEISGGMKKRAGLARALALDPKIVFFDEPSAGLDPVTSRNLDNLLLSIRDSLGTTLIIVSHELASIYGIADRILMLDREARGAIAEGPPAQLAVSSTDTRVRDFLQRGALARPQRDEFRVKNEN</sequence>
<keyword evidence="3 5" id="KW-0067">ATP-binding</keyword>
<dbReference type="PANTHER" id="PTHR43023:SF3">
    <property type="entry name" value="PROTEIN TRIGALACTOSYLDIACYLGLYCEROL 3, CHLOROPLASTIC"/>
    <property type="match status" value="1"/>
</dbReference>
<keyword evidence="6" id="KW-1185">Reference proteome</keyword>
<dbReference type="EMBL" id="CP023004">
    <property type="protein sequence ID" value="AWI08219.1"/>
    <property type="molecule type" value="Genomic_DNA"/>
</dbReference>
<dbReference type="Gene3D" id="3.40.50.300">
    <property type="entry name" value="P-loop containing nucleotide triphosphate hydrolases"/>
    <property type="match status" value="1"/>
</dbReference>
<dbReference type="PANTHER" id="PTHR43023">
    <property type="entry name" value="PROTEIN TRIGALACTOSYLDIACYLGLYCEROL 3, CHLOROPLASTIC"/>
    <property type="match status" value="1"/>
</dbReference>
<proteinExistence type="predicted"/>
<protein>
    <submittedName>
        <fullName evidence="5">Polyamine ABC transporter ATP-binding protein</fullName>
    </submittedName>
</protein>
<dbReference type="Pfam" id="PF00005">
    <property type="entry name" value="ABC_tran"/>
    <property type="match status" value="1"/>
</dbReference>
<gene>
    <name evidence="5" type="ORF">CKA38_02110</name>
</gene>
<dbReference type="InterPro" id="IPR003439">
    <property type="entry name" value="ABC_transporter-like_ATP-bd"/>
</dbReference>
<dbReference type="PROSITE" id="PS50893">
    <property type="entry name" value="ABC_TRANSPORTER_2"/>
    <property type="match status" value="1"/>
</dbReference>
<evidence type="ECO:0000313" key="6">
    <source>
        <dbReference type="Proteomes" id="UP000244896"/>
    </source>
</evidence>
<feature type="domain" description="ABC transporter" evidence="4">
    <location>
        <begin position="25"/>
        <end position="261"/>
    </location>
</feature>
<dbReference type="InterPro" id="IPR027417">
    <property type="entry name" value="P-loop_NTPase"/>
</dbReference>
<evidence type="ECO:0000313" key="5">
    <source>
        <dbReference type="EMBL" id="AWI08219.1"/>
    </source>
</evidence>
<dbReference type="GO" id="GO:0005524">
    <property type="term" value="F:ATP binding"/>
    <property type="evidence" value="ECO:0007669"/>
    <property type="project" value="UniProtKB-KW"/>
</dbReference>
<dbReference type="InterPro" id="IPR003593">
    <property type="entry name" value="AAA+_ATPase"/>
</dbReference>
<evidence type="ECO:0000259" key="4">
    <source>
        <dbReference type="PROSITE" id="PS50893"/>
    </source>
</evidence>
<evidence type="ECO:0000256" key="3">
    <source>
        <dbReference type="ARBA" id="ARBA00022840"/>
    </source>
</evidence>
<dbReference type="RefSeq" id="WP_108824024.1">
    <property type="nucleotide sequence ID" value="NZ_CP023004.1"/>
</dbReference>
<dbReference type="OrthoDB" id="9772862at2"/>
<dbReference type="Proteomes" id="UP000244896">
    <property type="component" value="Chromosome"/>
</dbReference>
<accession>A0A2U8E055</accession>
<dbReference type="KEGG" id="elut:CKA38_02110"/>
<keyword evidence="1" id="KW-0813">Transport</keyword>
<organism evidence="5 6">
    <name type="scientific">Ereboglobus luteus</name>
    <dbReference type="NCBI Taxonomy" id="1796921"/>
    <lineage>
        <taxon>Bacteria</taxon>
        <taxon>Pseudomonadati</taxon>
        <taxon>Verrucomicrobiota</taxon>
        <taxon>Opitutia</taxon>
        <taxon>Opitutales</taxon>
        <taxon>Opitutaceae</taxon>
        <taxon>Ereboglobus</taxon>
    </lineage>
</organism>
<dbReference type="AlphaFoldDB" id="A0A2U8E055"/>
<dbReference type="SUPFAM" id="SSF52540">
    <property type="entry name" value="P-loop containing nucleoside triphosphate hydrolases"/>
    <property type="match status" value="1"/>
</dbReference>
<reference evidence="5 6" key="1">
    <citation type="journal article" date="2018" name="Syst. Appl. Microbiol.">
        <title>Ereboglobus luteus gen. nov. sp. nov. from cockroach guts, and new insights into the oxygen relationship of the genera Opitutus and Didymococcus (Verrucomicrobia: Opitutaceae).</title>
        <authorList>
            <person name="Tegtmeier D."/>
            <person name="Belitz A."/>
            <person name="Radek R."/>
            <person name="Heimerl T."/>
            <person name="Brune A."/>
        </authorList>
    </citation>
    <scope>NUCLEOTIDE SEQUENCE [LARGE SCALE GENOMIC DNA]</scope>
    <source>
        <strain evidence="5 6">Ho45</strain>
    </source>
</reference>
<dbReference type="InterPro" id="IPR017871">
    <property type="entry name" value="ABC_transporter-like_CS"/>
</dbReference>